<evidence type="ECO:0000313" key="11">
    <source>
        <dbReference type="Proteomes" id="UP000504882"/>
    </source>
</evidence>
<feature type="transmembrane region" description="Helical" evidence="9">
    <location>
        <begin position="210"/>
        <end position="232"/>
    </location>
</feature>
<feature type="transmembrane region" description="Helical" evidence="9">
    <location>
        <begin position="182"/>
        <end position="204"/>
    </location>
</feature>
<name>A0ABY2EBP1_9MICO</name>
<keyword evidence="3" id="KW-0813">Transport</keyword>
<feature type="transmembrane region" description="Helical" evidence="9">
    <location>
        <begin position="338"/>
        <end position="357"/>
    </location>
</feature>
<protein>
    <submittedName>
        <fullName evidence="10">Iron ABC transporter permease</fullName>
    </submittedName>
</protein>
<evidence type="ECO:0000256" key="6">
    <source>
        <dbReference type="ARBA" id="ARBA00022989"/>
    </source>
</evidence>
<evidence type="ECO:0000256" key="3">
    <source>
        <dbReference type="ARBA" id="ARBA00022448"/>
    </source>
</evidence>
<dbReference type="Pfam" id="PF01032">
    <property type="entry name" value="FecCD"/>
    <property type="match status" value="1"/>
</dbReference>
<feature type="compositionally biased region" description="Low complexity" evidence="8">
    <location>
        <begin position="17"/>
        <end position="35"/>
    </location>
</feature>
<feature type="transmembrane region" description="Helical" evidence="9">
    <location>
        <begin position="126"/>
        <end position="143"/>
    </location>
</feature>
<feature type="transmembrane region" description="Helical" evidence="9">
    <location>
        <begin position="299"/>
        <end position="326"/>
    </location>
</feature>
<dbReference type="InterPro" id="IPR000522">
    <property type="entry name" value="ABC_transptr_permease_BtuC"/>
</dbReference>
<reference evidence="10 11" key="1">
    <citation type="submission" date="2019-03" db="EMBL/GenBank/DDBJ databases">
        <title>Genomic features of bacteria from cold environments.</title>
        <authorList>
            <person name="Shen L."/>
        </authorList>
    </citation>
    <scope>NUCLEOTIDE SEQUENCE [LARGE SCALE GENOMIC DNA]</scope>
    <source>
        <strain evidence="11">T3246-1</strain>
    </source>
</reference>
<feature type="transmembrane region" description="Helical" evidence="9">
    <location>
        <begin position="253"/>
        <end position="273"/>
    </location>
</feature>
<evidence type="ECO:0000256" key="9">
    <source>
        <dbReference type="SAM" id="Phobius"/>
    </source>
</evidence>
<evidence type="ECO:0000256" key="2">
    <source>
        <dbReference type="ARBA" id="ARBA00007935"/>
    </source>
</evidence>
<keyword evidence="6 9" id="KW-1133">Transmembrane helix</keyword>
<organism evidence="10 11">
    <name type="scientific">Occultella glacieicola</name>
    <dbReference type="NCBI Taxonomy" id="2518684"/>
    <lineage>
        <taxon>Bacteria</taxon>
        <taxon>Bacillati</taxon>
        <taxon>Actinomycetota</taxon>
        <taxon>Actinomycetes</taxon>
        <taxon>Micrococcales</taxon>
        <taxon>Ruaniaceae</taxon>
        <taxon>Occultella</taxon>
    </lineage>
</organism>
<feature type="transmembrane region" description="Helical" evidence="9">
    <location>
        <begin position="369"/>
        <end position="388"/>
    </location>
</feature>
<dbReference type="SUPFAM" id="SSF81345">
    <property type="entry name" value="ABC transporter involved in vitamin B12 uptake, BtuC"/>
    <property type="match status" value="1"/>
</dbReference>
<evidence type="ECO:0000256" key="4">
    <source>
        <dbReference type="ARBA" id="ARBA00022475"/>
    </source>
</evidence>
<accession>A0ABY2EBP1</accession>
<dbReference type="Proteomes" id="UP000504882">
    <property type="component" value="Unassembled WGS sequence"/>
</dbReference>
<comment type="similarity">
    <text evidence="2">Belongs to the binding-protein-dependent transport system permease family. FecCD subfamily.</text>
</comment>
<dbReference type="NCBIfam" id="TIGR03869">
    <property type="entry name" value="F420-0_ABCperm"/>
    <property type="match status" value="1"/>
</dbReference>
<dbReference type="InterPro" id="IPR022410">
    <property type="entry name" value="ABC_transptr_permease_F420-0"/>
</dbReference>
<dbReference type="PANTHER" id="PTHR30472:SF67">
    <property type="entry name" value="PERMEASE OF ABC TRANSPORTER-RELATED"/>
    <property type="match status" value="1"/>
</dbReference>
<keyword evidence="11" id="KW-1185">Reference proteome</keyword>
<dbReference type="Gene3D" id="1.10.3470.10">
    <property type="entry name" value="ABC transporter involved in vitamin B12 uptake, BtuC"/>
    <property type="match status" value="1"/>
</dbReference>
<keyword evidence="5 9" id="KW-0812">Transmembrane</keyword>
<comment type="caution">
    <text evidence="10">The sequence shown here is derived from an EMBL/GenBank/DDBJ whole genome shotgun (WGS) entry which is preliminary data.</text>
</comment>
<feature type="region of interest" description="Disordered" evidence="8">
    <location>
        <begin position="1"/>
        <end position="45"/>
    </location>
</feature>
<keyword evidence="4" id="KW-1003">Cell membrane</keyword>
<evidence type="ECO:0000256" key="7">
    <source>
        <dbReference type="ARBA" id="ARBA00023136"/>
    </source>
</evidence>
<dbReference type="EMBL" id="SMNA01000002">
    <property type="protein sequence ID" value="TDE97239.1"/>
    <property type="molecule type" value="Genomic_DNA"/>
</dbReference>
<dbReference type="PANTHER" id="PTHR30472">
    <property type="entry name" value="FERRIC ENTEROBACTIN TRANSPORT SYSTEM PERMEASE PROTEIN"/>
    <property type="match status" value="1"/>
</dbReference>
<evidence type="ECO:0000256" key="5">
    <source>
        <dbReference type="ARBA" id="ARBA00022692"/>
    </source>
</evidence>
<proteinExistence type="inferred from homology"/>
<feature type="transmembrane region" description="Helical" evidence="9">
    <location>
        <begin position="155"/>
        <end position="175"/>
    </location>
</feature>
<evidence type="ECO:0000256" key="8">
    <source>
        <dbReference type="SAM" id="MobiDB-lite"/>
    </source>
</evidence>
<dbReference type="CDD" id="cd06550">
    <property type="entry name" value="TM_ABC_iron-siderophores_like"/>
    <property type="match status" value="1"/>
</dbReference>
<sequence>MTRLDVEAARAPQELRSGAPSARPAGATSAAAGPDPAVPRPGPGATPRRPGRILLWLPAAIAVLVVSLLVSLTIGPAQITVAEIVGSAWHHVLAWLHGLGLGVDVPPNPLTEIRDAIIWSGRAPRLATGAFVGAGLALCGGVMQAITRNPLADPYLLGVSSGAALGAVAVLLLGLGLALPVAAFGGALLALGATLALAGLGGRLSPNRTVLAGIAVAQACSALVSFTIFAGARGDAYREIINWLMGSLAGRTWASVAIAGIATVVIGVVLLGFGRTLDAFAFGDTSAASLGVHVVRTRWVLLTLTALLTGALVSVSGAIGFVGLVLPHVVRLLIGGRHLRLLPVAAFGGATFLIWADTAARTVFAPQEVPVGILTAAIGAPVFAWLLVRSRRTA</sequence>
<evidence type="ECO:0000313" key="10">
    <source>
        <dbReference type="EMBL" id="TDE97239.1"/>
    </source>
</evidence>
<keyword evidence="7 9" id="KW-0472">Membrane</keyword>
<dbReference type="InterPro" id="IPR037294">
    <property type="entry name" value="ABC_BtuC-like"/>
</dbReference>
<evidence type="ECO:0000256" key="1">
    <source>
        <dbReference type="ARBA" id="ARBA00004651"/>
    </source>
</evidence>
<feature type="transmembrane region" description="Helical" evidence="9">
    <location>
        <begin position="53"/>
        <end position="75"/>
    </location>
</feature>
<comment type="subcellular location">
    <subcellularLocation>
        <location evidence="1">Cell membrane</location>
        <topology evidence="1">Multi-pass membrane protein</topology>
    </subcellularLocation>
</comment>
<gene>
    <name evidence="10" type="ORF">EXU48_03240</name>
</gene>
<dbReference type="RefSeq" id="WP_133106166.1">
    <property type="nucleotide sequence ID" value="NZ_SMNA01000002.1"/>
</dbReference>